<evidence type="ECO:0000256" key="1">
    <source>
        <dbReference type="ARBA" id="ARBA00004141"/>
    </source>
</evidence>
<dbReference type="Proteomes" id="UP000499080">
    <property type="component" value="Unassembled WGS sequence"/>
</dbReference>
<evidence type="ECO:0000256" key="10">
    <source>
        <dbReference type="ARBA" id="ARBA00023201"/>
    </source>
</evidence>
<evidence type="ECO:0000313" key="14">
    <source>
        <dbReference type="Proteomes" id="UP000499080"/>
    </source>
</evidence>
<evidence type="ECO:0000256" key="3">
    <source>
        <dbReference type="ARBA" id="ARBA00022448"/>
    </source>
</evidence>
<evidence type="ECO:0000256" key="11">
    <source>
        <dbReference type="ARBA" id="ARBA00023303"/>
    </source>
</evidence>
<keyword evidence="7" id="KW-0915">Sodium</keyword>
<comment type="caution">
    <text evidence="13">The sequence shown here is derived from an EMBL/GenBank/DDBJ whole genome shotgun (WGS) entry which is preliminary data.</text>
</comment>
<evidence type="ECO:0000256" key="4">
    <source>
        <dbReference type="ARBA" id="ARBA00022461"/>
    </source>
</evidence>
<evidence type="ECO:0000256" key="8">
    <source>
        <dbReference type="ARBA" id="ARBA00023065"/>
    </source>
</evidence>
<dbReference type="OrthoDB" id="6435270at2759"/>
<dbReference type="Pfam" id="PF00858">
    <property type="entry name" value="ASC"/>
    <property type="match status" value="1"/>
</dbReference>
<dbReference type="GO" id="GO:0005272">
    <property type="term" value="F:sodium channel activity"/>
    <property type="evidence" value="ECO:0007669"/>
    <property type="project" value="UniProtKB-KW"/>
</dbReference>
<keyword evidence="10 12" id="KW-0739">Sodium transport</keyword>
<keyword evidence="3 12" id="KW-0813">Transport</keyword>
<proteinExistence type="inferred from homology"/>
<protein>
    <submittedName>
        <fullName evidence="13">Uncharacterized protein</fullName>
    </submittedName>
</protein>
<name>A0A4Y2F6X5_ARAVE</name>
<dbReference type="InterPro" id="IPR001873">
    <property type="entry name" value="ENaC"/>
</dbReference>
<accession>A0A4Y2F6X5</accession>
<dbReference type="GO" id="GO:0016020">
    <property type="term" value="C:membrane"/>
    <property type="evidence" value="ECO:0007669"/>
    <property type="project" value="UniProtKB-SubCell"/>
</dbReference>
<keyword evidence="4 12" id="KW-0894">Sodium channel</keyword>
<gene>
    <name evidence="13" type="ORF">AVEN_31389_1</name>
</gene>
<dbReference type="AlphaFoldDB" id="A0A4Y2F6X5"/>
<evidence type="ECO:0000256" key="5">
    <source>
        <dbReference type="ARBA" id="ARBA00022692"/>
    </source>
</evidence>
<evidence type="ECO:0000256" key="12">
    <source>
        <dbReference type="RuleBase" id="RU000679"/>
    </source>
</evidence>
<keyword evidence="8 12" id="KW-0406">Ion transport</keyword>
<keyword evidence="6" id="KW-1133">Transmembrane helix</keyword>
<evidence type="ECO:0000313" key="13">
    <source>
        <dbReference type="EMBL" id="GBM35935.1"/>
    </source>
</evidence>
<evidence type="ECO:0000256" key="2">
    <source>
        <dbReference type="ARBA" id="ARBA00007193"/>
    </source>
</evidence>
<dbReference type="EMBL" id="BGPR01000798">
    <property type="protein sequence ID" value="GBM35935.1"/>
    <property type="molecule type" value="Genomic_DNA"/>
</dbReference>
<keyword evidence="9" id="KW-0472">Membrane</keyword>
<comment type="subcellular location">
    <subcellularLocation>
        <location evidence="1">Membrane</location>
        <topology evidence="1">Multi-pass membrane protein</topology>
    </subcellularLocation>
</comment>
<sequence>MYWTYPTVVDIQVSIEPEIDMPGITICNGNGYKPERICEAGPFCTLRSMLMFVPVCDLSPTFCIDGYPSNDFTLAAYNRFFSESNLNMSLFEDVKVPLDEFFKCKIVSGSGERKCDVEHAIVGSFYSTGNAPSVCYTINTLWSQPHLEIQKIKKSEKIVMQFFIDTSFRNHNAPVDLIQHPAFSTFSSSSVQMAIHSPYISGSPYVAGVGFLGGKNYKVKVKEHKHIELHKIVTFSHTKYTARKYCYRQQVRNRDFDESLRFRPP</sequence>
<organism evidence="13 14">
    <name type="scientific">Araneus ventricosus</name>
    <name type="common">Orbweaver spider</name>
    <name type="synonym">Epeira ventricosa</name>
    <dbReference type="NCBI Taxonomy" id="182803"/>
    <lineage>
        <taxon>Eukaryota</taxon>
        <taxon>Metazoa</taxon>
        <taxon>Ecdysozoa</taxon>
        <taxon>Arthropoda</taxon>
        <taxon>Chelicerata</taxon>
        <taxon>Arachnida</taxon>
        <taxon>Araneae</taxon>
        <taxon>Araneomorphae</taxon>
        <taxon>Entelegynae</taxon>
        <taxon>Araneoidea</taxon>
        <taxon>Araneidae</taxon>
        <taxon>Araneus</taxon>
    </lineage>
</organism>
<evidence type="ECO:0000256" key="7">
    <source>
        <dbReference type="ARBA" id="ARBA00023053"/>
    </source>
</evidence>
<comment type="similarity">
    <text evidence="2 12">Belongs to the amiloride-sensitive sodium channel (TC 1.A.6) family.</text>
</comment>
<reference evidence="13 14" key="1">
    <citation type="journal article" date="2019" name="Sci. Rep.">
        <title>Orb-weaving spider Araneus ventricosus genome elucidates the spidroin gene catalogue.</title>
        <authorList>
            <person name="Kono N."/>
            <person name="Nakamura H."/>
            <person name="Ohtoshi R."/>
            <person name="Moran D.A.P."/>
            <person name="Shinohara A."/>
            <person name="Yoshida Y."/>
            <person name="Fujiwara M."/>
            <person name="Mori M."/>
            <person name="Tomita M."/>
            <person name="Arakawa K."/>
        </authorList>
    </citation>
    <scope>NUCLEOTIDE SEQUENCE [LARGE SCALE GENOMIC DNA]</scope>
</reference>
<keyword evidence="11 12" id="KW-0407">Ion channel</keyword>
<evidence type="ECO:0000256" key="9">
    <source>
        <dbReference type="ARBA" id="ARBA00023136"/>
    </source>
</evidence>
<evidence type="ECO:0000256" key="6">
    <source>
        <dbReference type="ARBA" id="ARBA00022989"/>
    </source>
</evidence>
<keyword evidence="5 12" id="KW-0812">Transmembrane</keyword>
<keyword evidence="14" id="KW-1185">Reference proteome</keyword>